<sequence length="355" mass="41283">MEFKLCDDMVKTEILSRTSLKTLDVMRCISKEFQKLTYEPYLLDLYKQRNDIVSGFLMQKCGLECSEYIHKFAPSRGSKSIDLGFLPRNARILASSEQGIIVFQSPYTRFSGSISYYVCKPATKQIVPLPNPRTRYTTEKIAIVVVGSNPVLHYKIVRLSSSNSVKRRGEFYRTYRCEIFDSTTWVWKLMDLLMLPSSVSLDVSRPVITTRGSIYMLLLNNDILKFDSYSEKWSTFSSPIQDRDYELYTSRQLVKHDGRLGYFCKSSINGGCEFWVLGTDVESWEKIYVFNKEESEDINARKLELFDDPNARVMIWTGVFLFYKEKTIVSNSSDDQMFIYRSDFEPINLKLGKQE</sequence>
<evidence type="ECO:0000313" key="2">
    <source>
        <dbReference type="EMBL" id="CAI9297515.1"/>
    </source>
</evidence>
<dbReference type="InterPro" id="IPR017451">
    <property type="entry name" value="F-box-assoc_interact_dom"/>
</dbReference>
<name>A0AA35ZRE5_LACSI</name>
<evidence type="ECO:0000259" key="1">
    <source>
        <dbReference type="Pfam" id="PF08268"/>
    </source>
</evidence>
<dbReference type="InterPro" id="IPR055290">
    <property type="entry name" value="At3g26010-like"/>
</dbReference>
<feature type="domain" description="F-box associated beta-propeller type 3" evidence="1">
    <location>
        <begin position="94"/>
        <end position="299"/>
    </location>
</feature>
<dbReference type="EMBL" id="OX465084">
    <property type="protein sequence ID" value="CAI9297515.1"/>
    <property type="molecule type" value="Genomic_DNA"/>
</dbReference>
<dbReference type="PANTHER" id="PTHR35546:SF16">
    <property type="entry name" value="F-BOX ASSOCIATED UBIQUITINATION EFFECTOR FAMILY PROTEIN-RELATED"/>
    <property type="match status" value="1"/>
</dbReference>
<dbReference type="PANTHER" id="PTHR35546">
    <property type="entry name" value="F-BOX PROTEIN INTERACTION DOMAIN PROTEIN-RELATED"/>
    <property type="match status" value="1"/>
</dbReference>
<gene>
    <name evidence="2" type="ORF">LSALG_LOCUS36324</name>
</gene>
<proteinExistence type="predicted"/>
<dbReference type="NCBIfam" id="TIGR01640">
    <property type="entry name" value="F_box_assoc_1"/>
    <property type="match status" value="1"/>
</dbReference>
<reference evidence="2" key="1">
    <citation type="submission" date="2023-04" db="EMBL/GenBank/DDBJ databases">
        <authorList>
            <person name="Vijverberg K."/>
            <person name="Xiong W."/>
            <person name="Schranz E."/>
        </authorList>
    </citation>
    <scope>NUCLEOTIDE SEQUENCE</scope>
</reference>
<dbReference type="Proteomes" id="UP001177003">
    <property type="component" value="Chromosome 8"/>
</dbReference>
<organism evidence="2 3">
    <name type="scientific">Lactuca saligna</name>
    <name type="common">Willowleaf lettuce</name>
    <dbReference type="NCBI Taxonomy" id="75948"/>
    <lineage>
        <taxon>Eukaryota</taxon>
        <taxon>Viridiplantae</taxon>
        <taxon>Streptophyta</taxon>
        <taxon>Embryophyta</taxon>
        <taxon>Tracheophyta</taxon>
        <taxon>Spermatophyta</taxon>
        <taxon>Magnoliopsida</taxon>
        <taxon>eudicotyledons</taxon>
        <taxon>Gunneridae</taxon>
        <taxon>Pentapetalae</taxon>
        <taxon>asterids</taxon>
        <taxon>campanulids</taxon>
        <taxon>Asterales</taxon>
        <taxon>Asteraceae</taxon>
        <taxon>Cichorioideae</taxon>
        <taxon>Cichorieae</taxon>
        <taxon>Lactucinae</taxon>
        <taxon>Lactuca</taxon>
    </lineage>
</organism>
<dbReference type="AlphaFoldDB" id="A0AA35ZRE5"/>
<keyword evidence="3" id="KW-1185">Reference proteome</keyword>
<dbReference type="Pfam" id="PF08268">
    <property type="entry name" value="FBA_3"/>
    <property type="match status" value="1"/>
</dbReference>
<evidence type="ECO:0000313" key="3">
    <source>
        <dbReference type="Proteomes" id="UP001177003"/>
    </source>
</evidence>
<protein>
    <recommendedName>
        <fullName evidence="1">F-box associated beta-propeller type 3 domain-containing protein</fullName>
    </recommendedName>
</protein>
<dbReference type="InterPro" id="IPR013187">
    <property type="entry name" value="F-box-assoc_dom_typ3"/>
</dbReference>
<accession>A0AA35ZRE5</accession>